<gene>
    <name evidence="1" type="ORF">QRX50_13375</name>
</gene>
<dbReference type="RefSeq" id="WP_285972261.1">
    <property type="nucleotide sequence ID" value="NZ_CP127294.1"/>
</dbReference>
<organism evidence="1 2">
    <name type="scientific">Amycolatopsis carbonis</name>
    <dbReference type="NCBI Taxonomy" id="715471"/>
    <lineage>
        <taxon>Bacteria</taxon>
        <taxon>Bacillati</taxon>
        <taxon>Actinomycetota</taxon>
        <taxon>Actinomycetes</taxon>
        <taxon>Pseudonocardiales</taxon>
        <taxon>Pseudonocardiaceae</taxon>
        <taxon>Amycolatopsis</taxon>
    </lineage>
</organism>
<evidence type="ECO:0000313" key="1">
    <source>
        <dbReference type="EMBL" id="WIX81675.1"/>
    </source>
</evidence>
<reference evidence="1 2" key="1">
    <citation type="submission" date="2023-06" db="EMBL/GenBank/DDBJ databases">
        <authorList>
            <person name="Oyuntsetseg B."/>
            <person name="Kim S.B."/>
        </authorList>
    </citation>
    <scope>NUCLEOTIDE SEQUENCE [LARGE SCALE GENOMIC DNA]</scope>
    <source>
        <strain evidence="1 2">2-15</strain>
    </source>
</reference>
<protein>
    <submittedName>
        <fullName evidence="1">Uncharacterized protein</fullName>
    </submittedName>
</protein>
<dbReference type="AlphaFoldDB" id="A0A9Y2IM43"/>
<evidence type="ECO:0000313" key="2">
    <source>
        <dbReference type="Proteomes" id="UP001236014"/>
    </source>
</evidence>
<keyword evidence="2" id="KW-1185">Reference proteome</keyword>
<accession>A0A9Y2IM43</accession>
<name>A0A9Y2IM43_9PSEU</name>
<proteinExistence type="predicted"/>
<dbReference type="EMBL" id="CP127294">
    <property type="protein sequence ID" value="WIX81675.1"/>
    <property type="molecule type" value="Genomic_DNA"/>
</dbReference>
<dbReference type="Proteomes" id="UP001236014">
    <property type="component" value="Chromosome"/>
</dbReference>
<dbReference type="KEGG" id="acab:QRX50_13375"/>
<sequence>MGTIAAVIVALWIAIGDNRRLQEDRREKAIKDRQEQASRVTTWIESAKESDKFLDGSPVSLYMVLSNANSEAISSVIVSFDIFKVLPTLTPYIYRGEDIGRDEFLYAILPPGKWRMPVHEGWQGMSAQPGVMVAFSDSRNCHWIRMTDGTLTEYSENVIQRRKIYFPQGISTPVPY</sequence>